<feature type="compositionally biased region" description="Polar residues" evidence="3">
    <location>
        <begin position="1116"/>
        <end position="1126"/>
    </location>
</feature>
<dbReference type="OMA" id="RQDLNCA"/>
<sequence>MSNLEKEYTTNSVLHNHSWYNDVADKLLSENFYLTALEFYAELTECGKELPKLKDFFSNPLNFEQGSLSKHEIIQSENLPRSSSQATLDSLDLTRYSEDGERSTDDRVAVLEFELRKAKDTINALRANLTEAAASESETSKNRSQKANLKECLSPFNKSSLSIKAHEQRALNFLINEYLLLYGYKLTSITFADENENQDFEDWNDVGLNCGRPFELLYIYREGLKGIKSNICVETKEFECQVSLYDEVKQNLQINELESEISQLNNKITSMELDYSNRIRNLENRKIKEEESQRSETPDPEYFEIIETVKSESETKSDNGEWTRIEEKLKKESLDLKSDSQSNFESISNDDKGDAQSILLENDDMLSDCKCPMENLEHSINNNKNEGENLNSFSDYACKSLNETEHDNCSEMYKSLNESEKLKKQAGKMFDDKIFNISNSSRNIPSDFKKKIIHYCDNLNVFYSNKNFDYKCLKAELFQDITIDDIVKIVSDSLPKIIPNVILNKREEIIPLLILSICLNDDAPKRDKLLNLLFNLKKKPQSEERSLILQSLLKIAQLKGSNTVENEILPQCWEQITHKYLERRILAAESCLVLVPYVSEAIRNSLILSIAQQLLEDRDENIRKVAIKIVALLIALISDEDKYDQVSEMCFLVLNDESSEVIRVTKELLFPSLAQWSFSNKKILSSLLFKLLCKIKKEKNLNCMCIVENLLPFVVMTVASSEVLLSNPDKNECLNIDREEFTTLCKGLCDPKLFCMEQPEKLLSAFDNYTSKSEFNLSECPEFDWIKDIFVSYILETGDNFWEDTEVLKKLMSTLRYLCLGLGKRVTNLIVKPVLLEKLMECENAVVSGQDYKCAIIPLYLVGVLSTFPEELQEMSNTLRRFICALPLCGVSLTPLKVTVEILCQFQPWQILILDAIWEGVVHQRLLVRCGSASLLRQVIHHTPEILINTKIMPALVTLASDPEPSVKASTIPALGLLINSKDKAIKDKVNMTLQSLLTESTSLENYSLLIQCIKTLASIYENCDVKFREEVVLPQLCTLSSFALRCKDKEMVESLIDAFSFITFSQIQASSQSVSMSLLPALRNLDVVCTQLNMTHSEQVNSMMRDVERRLPGTTKENSSKTVAKSPSDGGKRMSGVVTTHDVVEDVRNRVNKIFNAKPNTLQNVSGIFKKKT</sequence>
<accession>E0VYW8</accession>
<feature type="region of interest" description="Disordered" evidence="3">
    <location>
        <begin position="1112"/>
        <end position="1136"/>
    </location>
</feature>
<evidence type="ECO:0000313" key="6">
    <source>
        <dbReference type="Proteomes" id="UP000009046"/>
    </source>
</evidence>
<dbReference type="SUPFAM" id="SSF48371">
    <property type="entry name" value="ARM repeat"/>
    <property type="match status" value="1"/>
</dbReference>
<feature type="repeat" description="HEAT" evidence="1">
    <location>
        <begin position="607"/>
        <end position="645"/>
    </location>
</feature>
<dbReference type="Proteomes" id="UP000009046">
    <property type="component" value="Unassembled WGS sequence"/>
</dbReference>
<evidence type="ECO:0000256" key="2">
    <source>
        <dbReference type="SAM" id="Coils"/>
    </source>
</evidence>
<evidence type="ECO:0000313" key="4">
    <source>
        <dbReference type="EMBL" id="EEB18574.1"/>
    </source>
</evidence>
<gene>
    <name evidence="5" type="primary">8231694</name>
    <name evidence="4" type="ORF">Phum_PHUM521100</name>
</gene>
<reference evidence="4" key="2">
    <citation type="submission" date="2007-04" db="EMBL/GenBank/DDBJ databases">
        <title>The genome of the human body louse.</title>
        <authorList>
            <consortium name="The Human Body Louse Genome Consortium"/>
            <person name="Kirkness E."/>
            <person name="Walenz B."/>
            <person name="Hass B."/>
            <person name="Bruggner R."/>
            <person name="Strausberg R."/>
        </authorList>
    </citation>
    <scope>NUCLEOTIDE SEQUENCE</scope>
    <source>
        <strain evidence="4">USDA</strain>
    </source>
</reference>
<dbReference type="GO" id="GO:0005802">
    <property type="term" value="C:trans-Golgi network"/>
    <property type="evidence" value="ECO:0007669"/>
    <property type="project" value="InterPro"/>
</dbReference>
<dbReference type="PROSITE" id="PS50896">
    <property type="entry name" value="LISH"/>
    <property type="match status" value="1"/>
</dbReference>
<dbReference type="eggNOG" id="KOG0211">
    <property type="taxonomic scope" value="Eukaryota"/>
</dbReference>
<dbReference type="InterPro" id="IPR006594">
    <property type="entry name" value="LisH"/>
</dbReference>
<evidence type="ECO:0000256" key="3">
    <source>
        <dbReference type="SAM" id="MobiDB-lite"/>
    </source>
</evidence>
<dbReference type="GO" id="GO:0055037">
    <property type="term" value="C:recycling endosome"/>
    <property type="evidence" value="ECO:0007669"/>
    <property type="project" value="TreeGrafter"/>
</dbReference>
<dbReference type="InParanoid" id="E0VYW8"/>
<dbReference type="CTD" id="8231694"/>
<dbReference type="AlphaFoldDB" id="E0VYW8"/>
<dbReference type="VEuPathDB" id="VectorBase:PHUM521100"/>
<evidence type="ECO:0000256" key="1">
    <source>
        <dbReference type="PROSITE-ProRule" id="PRU00103"/>
    </source>
</evidence>
<dbReference type="Gene3D" id="1.25.10.10">
    <property type="entry name" value="Leucine-rich Repeat Variant"/>
    <property type="match status" value="2"/>
</dbReference>
<dbReference type="KEGG" id="phu:Phum_PHUM521100"/>
<dbReference type="EnsemblMetazoa" id="PHUM521100-RA">
    <property type="protein sequence ID" value="PHUM521100-PA"/>
    <property type="gene ID" value="PHUM521100"/>
</dbReference>
<protein>
    <submittedName>
        <fullName evidence="4 5">Uncharacterized protein</fullName>
    </submittedName>
</protein>
<dbReference type="InterPro" id="IPR016024">
    <property type="entry name" value="ARM-type_fold"/>
</dbReference>
<feature type="coiled-coil region" evidence="2">
    <location>
        <begin position="247"/>
        <end position="274"/>
    </location>
</feature>
<feature type="coiled-coil region" evidence="2">
    <location>
        <begin position="108"/>
        <end position="135"/>
    </location>
</feature>
<dbReference type="GeneID" id="8231694"/>
<reference evidence="5" key="3">
    <citation type="submission" date="2021-02" db="UniProtKB">
        <authorList>
            <consortium name="EnsemblMetazoa"/>
        </authorList>
    </citation>
    <scope>IDENTIFICATION</scope>
    <source>
        <strain evidence="5">USDA</strain>
    </source>
</reference>
<proteinExistence type="predicted"/>
<dbReference type="InterPro" id="IPR011989">
    <property type="entry name" value="ARM-like"/>
</dbReference>
<keyword evidence="2" id="KW-0175">Coiled coil</keyword>
<name>E0VYW8_PEDHC</name>
<keyword evidence="6" id="KW-1185">Reference proteome</keyword>
<dbReference type="PANTHER" id="PTHR32059">
    <property type="entry name" value="RAB11-BINDING PROTEIN RELCH"/>
    <property type="match status" value="1"/>
</dbReference>
<dbReference type="InterPro" id="IPR021133">
    <property type="entry name" value="HEAT_type_2"/>
</dbReference>
<dbReference type="InterPro" id="IPR040362">
    <property type="entry name" value="RELCH"/>
</dbReference>
<dbReference type="EMBL" id="AAZO01006328">
    <property type="status" value="NOT_ANNOTATED_CDS"/>
    <property type="molecule type" value="Genomic_DNA"/>
</dbReference>
<dbReference type="GO" id="GO:0032367">
    <property type="term" value="P:intracellular cholesterol transport"/>
    <property type="evidence" value="ECO:0007669"/>
    <property type="project" value="InterPro"/>
</dbReference>
<dbReference type="HOGENOM" id="CLU_006254_1_0_1"/>
<dbReference type="EMBL" id="DS235848">
    <property type="protein sequence ID" value="EEB18574.1"/>
    <property type="molecule type" value="Genomic_DNA"/>
</dbReference>
<organism>
    <name type="scientific">Pediculus humanus subsp. corporis</name>
    <name type="common">Body louse</name>
    <dbReference type="NCBI Taxonomy" id="121224"/>
    <lineage>
        <taxon>Eukaryota</taxon>
        <taxon>Metazoa</taxon>
        <taxon>Ecdysozoa</taxon>
        <taxon>Arthropoda</taxon>
        <taxon>Hexapoda</taxon>
        <taxon>Insecta</taxon>
        <taxon>Pterygota</taxon>
        <taxon>Neoptera</taxon>
        <taxon>Paraneoptera</taxon>
        <taxon>Psocodea</taxon>
        <taxon>Troctomorpha</taxon>
        <taxon>Phthiraptera</taxon>
        <taxon>Anoplura</taxon>
        <taxon>Pediculidae</taxon>
        <taxon>Pediculus</taxon>
    </lineage>
</organism>
<evidence type="ECO:0000313" key="5">
    <source>
        <dbReference type="EnsemblMetazoa" id="PHUM521100-PA"/>
    </source>
</evidence>
<dbReference type="PROSITE" id="PS50077">
    <property type="entry name" value="HEAT_REPEAT"/>
    <property type="match status" value="2"/>
</dbReference>
<dbReference type="STRING" id="121224.E0VYW8"/>
<dbReference type="OrthoDB" id="1695393at2759"/>
<dbReference type="PANTHER" id="PTHR32059:SF0">
    <property type="entry name" value="RAB11-BINDING PROTEIN RELCH"/>
    <property type="match status" value="1"/>
</dbReference>
<reference evidence="4" key="1">
    <citation type="submission" date="2007-04" db="EMBL/GenBank/DDBJ databases">
        <title>Annotation of Pediculus humanus corporis strain USDA.</title>
        <authorList>
            <person name="Kirkness E."/>
            <person name="Hannick L."/>
            <person name="Hass B."/>
            <person name="Bruggner R."/>
            <person name="Lawson D."/>
            <person name="Bidwell S."/>
            <person name="Joardar V."/>
            <person name="Caler E."/>
            <person name="Walenz B."/>
            <person name="Inman J."/>
            <person name="Schobel S."/>
            <person name="Galinsky K."/>
            <person name="Amedeo P."/>
            <person name="Strausberg R."/>
        </authorList>
    </citation>
    <scope>NUCLEOTIDE SEQUENCE</scope>
    <source>
        <strain evidence="4">USDA</strain>
    </source>
</reference>
<feature type="repeat" description="HEAT" evidence="1">
    <location>
        <begin position="952"/>
        <end position="989"/>
    </location>
</feature>
<dbReference type="RefSeq" id="XP_002431312.1">
    <property type="nucleotide sequence ID" value="XM_002431267.1"/>
</dbReference>